<gene>
    <name evidence="4" type="ORF">ACFQ0P_04180</name>
</gene>
<dbReference type="InterPro" id="IPR017853">
    <property type="entry name" value="GH"/>
</dbReference>
<keyword evidence="5" id="KW-1185">Reference proteome</keyword>
<dbReference type="PANTHER" id="PTHR23421">
    <property type="entry name" value="BETA-GALACTOSIDASE RELATED"/>
    <property type="match status" value="1"/>
</dbReference>
<feature type="domain" description="Glycoside hydrolase 35 catalytic" evidence="3">
    <location>
        <begin position="47"/>
        <end position="394"/>
    </location>
</feature>
<proteinExistence type="inferred from homology"/>
<evidence type="ECO:0000259" key="3">
    <source>
        <dbReference type="Pfam" id="PF01301"/>
    </source>
</evidence>
<dbReference type="RefSeq" id="WP_204980679.1">
    <property type="nucleotide sequence ID" value="NZ_JBHTII010000001.1"/>
</dbReference>
<dbReference type="InterPro" id="IPR001944">
    <property type="entry name" value="Glycoside_Hdrlase_35"/>
</dbReference>
<dbReference type="InterPro" id="IPR031330">
    <property type="entry name" value="Gly_Hdrlase_35_cat"/>
</dbReference>
<dbReference type="Proteomes" id="UP001597055">
    <property type="component" value="Unassembled WGS sequence"/>
</dbReference>
<accession>A0ABW3AFT6</accession>
<comment type="similarity">
    <text evidence="1 2">Belongs to the glycosyl hydrolase 35 family.</text>
</comment>
<name>A0ABW3AFT6_9MICO</name>
<dbReference type="Gene3D" id="3.20.20.80">
    <property type="entry name" value="Glycosidases"/>
    <property type="match status" value="1"/>
</dbReference>
<dbReference type="PRINTS" id="PR00742">
    <property type="entry name" value="GLHYDRLASE35"/>
</dbReference>
<evidence type="ECO:0000313" key="4">
    <source>
        <dbReference type="EMBL" id="MFD0789586.1"/>
    </source>
</evidence>
<comment type="caution">
    <text evidence="4">The sequence shown here is derived from an EMBL/GenBank/DDBJ whole genome shotgun (WGS) entry which is preliminary data.</text>
</comment>
<evidence type="ECO:0000313" key="5">
    <source>
        <dbReference type="Proteomes" id="UP001597055"/>
    </source>
</evidence>
<sequence length="781" mass="84180">MTATSRVSAPALSITHQQWESPLSRPVMSNEVDRHARIRLTNQFVERDGVPFIPVSGEMHFSRVPREAWAERLQLMKSGGITTVASYVFWIHHEERHGELRFDGNRDVRAFVELCEELGLDVVLRIGPWCHGEARNGGFPDWVQHAPVAHRTDDPAYLGFVRPWFAALAEQLTGLFGPHSPIIAIQIENELYDQPQHIVTLKRIAREVGMSAPIWTATGWGGAELPDGEVMPLFGGYADGFWVNWDAPWDITFREHFFFSHVWDDPGIGADLRAHAGIGGGAVGHPSPRTPSTLFPAATCELGGGMAKAYHRRPCPTGLDIATVAHNKIGNGSAWQGYYMYTGGTNPAVDGGAQESHATGYPNDLARFDYDFEAPIGATGRLNDTHSALRRQHAFLRAFGEVLAPMPSSLPTEMPRGVEDVDTLRWALRSNGSAGFVFVSWHQPFVSLEPYPDAQFHLVLNDTVVQFPDRPVTIPAGTLAHWPVNLTVGGVTLDWATASPLTVLDGDTPTLVLTAETGIDARIALAEGVAVADSRGAALTGGVVTVDPVAPAVLRATSPAGELDILVIPSTLANDLWVLEGPGGRQLVLSSEPLWLEGDRLTGRHTDALPSVHRYSPSARHFVAVEVTVTSAATPYTPLQYTSTVAALPVPTSYGSFDERASAPVDADFQAYADRLALGLPPWARDGELTVAWAGDVARLVVDGVPVGDQFWSGGNWVVDLRPLDLGAGAAVELEVLPMHPAAQVNLSVTAAHRRTAAAGPLGGVEEVGAAVRGRWQEASL</sequence>
<dbReference type="SUPFAM" id="SSF51445">
    <property type="entry name" value="(Trans)glycosidases"/>
    <property type="match status" value="1"/>
</dbReference>
<evidence type="ECO:0000256" key="1">
    <source>
        <dbReference type="ARBA" id="ARBA00009809"/>
    </source>
</evidence>
<keyword evidence="4" id="KW-0326">Glycosidase</keyword>
<dbReference type="Pfam" id="PF01301">
    <property type="entry name" value="Glyco_hydro_35"/>
    <property type="match status" value="1"/>
</dbReference>
<dbReference type="EC" id="3.2.1.23" evidence="4"/>
<organism evidence="4 5">
    <name type="scientific">Microbacterium insulae</name>
    <dbReference type="NCBI Taxonomy" id="483014"/>
    <lineage>
        <taxon>Bacteria</taxon>
        <taxon>Bacillati</taxon>
        <taxon>Actinomycetota</taxon>
        <taxon>Actinomycetes</taxon>
        <taxon>Micrococcales</taxon>
        <taxon>Microbacteriaceae</taxon>
        <taxon>Microbacterium</taxon>
    </lineage>
</organism>
<dbReference type="EMBL" id="JBHTII010000001">
    <property type="protein sequence ID" value="MFD0789586.1"/>
    <property type="molecule type" value="Genomic_DNA"/>
</dbReference>
<keyword evidence="4" id="KW-0378">Hydrolase</keyword>
<protein>
    <submittedName>
        <fullName evidence="4">Beta-galactosidase</fullName>
        <ecNumber evidence="4">3.2.1.23</ecNumber>
    </submittedName>
</protein>
<evidence type="ECO:0000256" key="2">
    <source>
        <dbReference type="RuleBase" id="RU003679"/>
    </source>
</evidence>
<reference evidence="5" key="1">
    <citation type="journal article" date="2019" name="Int. J. Syst. Evol. Microbiol.">
        <title>The Global Catalogue of Microorganisms (GCM) 10K type strain sequencing project: providing services to taxonomists for standard genome sequencing and annotation.</title>
        <authorList>
            <consortium name="The Broad Institute Genomics Platform"/>
            <consortium name="The Broad Institute Genome Sequencing Center for Infectious Disease"/>
            <person name="Wu L."/>
            <person name="Ma J."/>
        </authorList>
    </citation>
    <scope>NUCLEOTIDE SEQUENCE [LARGE SCALE GENOMIC DNA]</scope>
    <source>
        <strain evidence="5">CCUG 54523</strain>
    </source>
</reference>
<dbReference type="GO" id="GO:0004565">
    <property type="term" value="F:beta-galactosidase activity"/>
    <property type="evidence" value="ECO:0007669"/>
    <property type="project" value="UniProtKB-EC"/>
</dbReference>